<dbReference type="PANTHER" id="PTHR38791">
    <property type="entry name" value="ZN(II)2CYS6 TRANSCRIPTION FACTOR (EUROFUNG)-RELATED-RELATED"/>
    <property type="match status" value="1"/>
</dbReference>
<dbReference type="Proteomes" id="UP000799750">
    <property type="component" value="Unassembled WGS sequence"/>
</dbReference>
<dbReference type="GO" id="GO:0000981">
    <property type="term" value="F:DNA-binding transcription factor activity, RNA polymerase II-specific"/>
    <property type="evidence" value="ECO:0007669"/>
    <property type="project" value="InterPro"/>
</dbReference>
<evidence type="ECO:0000259" key="2">
    <source>
        <dbReference type="PROSITE" id="PS50048"/>
    </source>
</evidence>
<reference evidence="3" key="1">
    <citation type="journal article" date="2020" name="Stud. Mycol.">
        <title>101 Dothideomycetes genomes: a test case for predicting lifestyles and emergence of pathogens.</title>
        <authorList>
            <person name="Haridas S."/>
            <person name="Albert R."/>
            <person name="Binder M."/>
            <person name="Bloem J."/>
            <person name="Labutti K."/>
            <person name="Salamov A."/>
            <person name="Andreopoulos B."/>
            <person name="Baker S."/>
            <person name="Barry K."/>
            <person name="Bills G."/>
            <person name="Bluhm B."/>
            <person name="Cannon C."/>
            <person name="Castanera R."/>
            <person name="Culley D."/>
            <person name="Daum C."/>
            <person name="Ezra D."/>
            <person name="Gonzalez J."/>
            <person name="Henrissat B."/>
            <person name="Kuo A."/>
            <person name="Liang C."/>
            <person name="Lipzen A."/>
            <person name="Lutzoni F."/>
            <person name="Magnuson J."/>
            <person name="Mondo S."/>
            <person name="Nolan M."/>
            <person name="Ohm R."/>
            <person name="Pangilinan J."/>
            <person name="Park H.-J."/>
            <person name="Ramirez L."/>
            <person name="Alfaro M."/>
            <person name="Sun H."/>
            <person name="Tritt A."/>
            <person name="Yoshinaga Y."/>
            <person name="Zwiers L.-H."/>
            <person name="Turgeon B."/>
            <person name="Goodwin S."/>
            <person name="Spatafora J."/>
            <person name="Crous P."/>
            <person name="Grigoriev I."/>
        </authorList>
    </citation>
    <scope>NUCLEOTIDE SEQUENCE</scope>
    <source>
        <strain evidence="3">CBS 269.34</strain>
    </source>
</reference>
<dbReference type="SUPFAM" id="SSF57701">
    <property type="entry name" value="Zn2/Cys6 DNA-binding domain"/>
    <property type="match status" value="1"/>
</dbReference>
<organism evidence="3 4">
    <name type="scientific">Lophium mytilinum</name>
    <dbReference type="NCBI Taxonomy" id="390894"/>
    <lineage>
        <taxon>Eukaryota</taxon>
        <taxon>Fungi</taxon>
        <taxon>Dikarya</taxon>
        <taxon>Ascomycota</taxon>
        <taxon>Pezizomycotina</taxon>
        <taxon>Dothideomycetes</taxon>
        <taxon>Pleosporomycetidae</taxon>
        <taxon>Mytilinidiales</taxon>
        <taxon>Mytilinidiaceae</taxon>
        <taxon>Lophium</taxon>
    </lineage>
</organism>
<keyword evidence="4" id="KW-1185">Reference proteome</keyword>
<keyword evidence="1" id="KW-0539">Nucleus</keyword>
<accession>A0A6A6QBX1</accession>
<dbReference type="InterPro" id="IPR001138">
    <property type="entry name" value="Zn2Cys6_DnaBD"/>
</dbReference>
<dbReference type="InterPro" id="IPR036864">
    <property type="entry name" value="Zn2-C6_fun-type_DNA-bd_sf"/>
</dbReference>
<dbReference type="Pfam" id="PF00172">
    <property type="entry name" value="Zn_clus"/>
    <property type="match status" value="1"/>
</dbReference>
<name>A0A6A6QBX1_9PEZI</name>
<evidence type="ECO:0000256" key="1">
    <source>
        <dbReference type="ARBA" id="ARBA00023242"/>
    </source>
</evidence>
<dbReference type="InterPro" id="IPR053175">
    <property type="entry name" value="DHMBA_Reg_Transcription_Factor"/>
</dbReference>
<dbReference type="GO" id="GO:0008270">
    <property type="term" value="F:zinc ion binding"/>
    <property type="evidence" value="ECO:0007669"/>
    <property type="project" value="InterPro"/>
</dbReference>
<dbReference type="EMBL" id="MU004200">
    <property type="protein sequence ID" value="KAF2488957.1"/>
    <property type="molecule type" value="Genomic_DNA"/>
</dbReference>
<evidence type="ECO:0000313" key="3">
    <source>
        <dbReference type="EMBL" id="KAF2488957.1"/>
    </source>
</evidence>
<evidence type="ECO:0000313" key="4">
    <source>
        <dbReference type="Proteomes" id="UP000799750"/>
    </source>
</evidence>
<sequence length="490" mass="55287">MSLPGRPARACVECRVKKVKCDQRVPQCRRCVKKGLKCIGYKTETQLTRHEPSFVVFNQVTDNLVGAPFSPSLQCTFEEMAIPRFFADYIIPGTVPGVPGGFLGFLEDISNPKFATTCLLEALTAASYASLANQIRDERLKVKARKAYGSCLALLNQALRTPTEAKKDATLGAMAIIALYEIIMSEELMGLWDCHYNGRLLLLKIRGPSQLKTARGQNLYRGIYFQMQLAYLGKYWYPPVDFSFPEELATGSPDRTITKIVDRAAKTCATGMSMLRDHTQSPDPSRLRTLLQEVWEIEALLLQWRHDASIEWAYQTVFVSHKNRRALPIAFPSWLDEFHVYPMCGHRTALIWNLFRSTRILIHHIAICIILYFETFVSDDHVPPHATHLDVIRTSSDEICASVPFSLGQVNSSGTVKNPQPRPLGGYFLLWPLHLVRTRCADDRRKVSFINGVLSFINDGLGISHGKRILDYRMSTPPSAIPLLRQIDSV</sequence>
<dbReference type="AlphaFoldDB" id="A0A6A6QBX1"/>
<dbReference type="Gene3D" id="4.10.240.10">
    <property type="entry name" value="Zn(2)-C6 fungal-type DNA-binding domain"/>
    <property type="match status" value="1"/>
</dbReference>
<dbReference type="OrthoDB" id="5429770at2759"/>
<feature type="domain" description="Zn(2)-C6 fungal-type" evidence="2">
    <location>
        <begin position="10"/>
        <end position="38"/>
    </location>
</feature>
<dbReference type="PROSITE" id="PS00463">
    <property type="entry name" value="ZN2_CY6_FUNGAL_1"/>
    <property type="match status" value="1"/>
</dbReference>
<protein>
    <recommendedName>
        <fullName evidence="2">Zn(2)-C6 fungal-type domain-containing protein</fullName>
    </recommendedName>
</protein>
<proteinExistence type="predicted"/>
<dbReference type="InterPro" id="IPR021858">
    <property type="entry name" value="Fun_TF"/>
</dbReference>
<gene>
    <name evidence="3" type="ORF">BU16DRAFT_219249</name>
</gene>
<dbReference type="SMART" id="SM00066">
    <property type="entry name" value="GAL4"/>
    <property type="match status" value="1"/>
</dbReference>
<dbReference type="PROSITE" id="PS50048">
    <property type="entry name" value="ZN2_CY6_FUNGAL_2"/>
    <property type="match status" value="1"/>
</dbReference>
<dbReference type="Pfam" id="PF11951">
    <property type="entry name" value="Fungal_trans_2"/>
    <property type="match status" value="1"/>
</dbReference>
<dbReference type="CDD" id="cd00067">
    <property type="entry name" value="GAL4"/>
    <property type="match status" value="1"/>
</dbReference>